<name>A0A1E5W4A0_9POAL</name>
<organism evidence="2 3">
    <name type="scientific">Dichanthelium oligosanthes</name>
    <dbReference type="NCBI Taxonomy" id="888268"/>
    <lineage>
        <taxon>Eukaryota</taxon>
        <taxon>Viridiplantae</taxon>
        <taxon>Streptophyta</taxon>
        <taxon>Embryophyta</taxon>
        <taxon>Tracheophyta</taxon>
        <taxon>Spermatophyta</taxon>
        <taxon>Magnoliopsida</taxon>
        <taxon>Liliopsida</taxon>
        <taxon>Poales</taxon>
        <taxon>Poaceae</taxon>
        <taxon>PACMAD clade</taxon>
        <taxon>Panicoideae</taxon>
        <taxon>Panicodae</taxon>
        <taxon>Paniceae</taxon>
        <taxon>Dichantheliinae</taxon>
        <taxon>Dichanthelium</taxon>
    </lineage>
</organism>
<proteinExistence type="predicted"/>
<gene>
    <name evidence="2" type="ORF">BAE44_0006873</name>
</gene>
<comment type="caution">
    <text evidence="2">The sequence shown here is derived from an EMBL/GenBank/DDBJ whole genome shotgun (WGS) entry which is preliminary data.</text>
</comment>
<dbReference type="AlphaFoldDB" id="A0A1E5W4A0"/>
<evidence type="ECO:0000313" key="3">
    <source>
        <dbReference type="Proteomes" id="UP000095767"/>
    </source>
</evidence>
<dbReference type="EMBL" id="LWDX02022048">
    <property type="protein sequence ID" value="OEL32108.1"/>
    <property type="molecule type" value="Genomic_DNA"/>
</dbReference>
<feature type="region of interest" description="Disordered" evidence="1">
    <location>
        <begin position="15"/>
        <end position="40"/>
    </location>
</feature>
<evidence type="ECO:0000313" key="2">
    <source>
        <dbReference type="EMBL" id="OEL32108.1"/>
    </source>
</evidence>
<feature type="compositionally biased region" description="Basic and acidic residues" evidence="1">
    <location>
        <begin position="18"/>
        <end position="30"/>
    </location>
</feature>
<sequence length="84" mass="9334">MPTACLSLLQPCRCDGAASRRSDDQNDHQKRQSHRLPPPCCLHFLSQAPTTSEDEVSGVKPDENGDRSCLLYTGSLPLRNSNFY</sequence>
<dbReference type="Proteomes" id="UP000095767">
    <property type="component" value="Unassembled WGS sequence"/>
</dbReference>
<protein>
    <submittedName>
        <fullName evidence="2">Uncharacterized protein</fullName>
    </submittedName>
</protein>
<evidence type="ECO:0000256" key="1">
    <source>
        <dbReference type="SAM" id="MobiDB-lite"/>
    </source>
</evidence>
<accession>A0A1E5W4A0</accession>
<reference evidence="2 3" key="1">
    <citation type="submission" date="2016-09" db="EMBL/GenBank/DDBJ databases">
        <title>The draft genome of Dichanthelium oligosanthes: A C3 panicoid grass species.</title>
        <authorList>
            <person name="Studer A.J."/>
            <person name="Schnable J.C."/>
            <person name="Brutnell T.P."/>
        </authorList>
    </citation>
    <scope>NUCLEOTIDE SEQUENCE [LARGE SCALE GENOMIC DNA]</scope>
    <source>
        <strain evidence="3">cv. Kellogg 1175</strain>
        <tissue evidence="2">Leaf</tissue>
    </source>
</reference>
<keyword evidence="3" id="KW-1185">Reference proteome</keyword>